<protein>
    <recommendedName>
        <fullName evidence="2">Lipoprotein</fullName>
    </recommendedName>
</protein>
<name>A0A0E2E4J2_TREDN</name>
<accession>A0A0E2E4J2</accession>
<sequence>MKSINFMKICLFVFFILFLTSCSSIQKNWKTDGSTIEKDIALSKKQGLMFFSASDTDPQSKNLLENVFTDSLFSKINKDFIFYNIDIVKEAGSADSVQLEKNYILFSDYNITQVPYLCLINEHGDVYHSDLIPEQINTPSSFLDHLNKLKEKRLTVENLRKNINEVNGPEKIKAINAFFEKIYLVDSEKYRSLFDEGIASDPSNESGLVGSFLLARTSLNIEPLFKQQKYTEIIAELKKILETGFLSPEEEQLTLCNIASFYSRLPNAPIKTILGYLEEALKKAPNSFRAKTIKEDIEYLKAKN</sequence>
<dbReference type="HOGENOM" id="CLU_072078_0_0_12"/>
<dbReference type="SUPFAM" id="SSF52833">
    <property type="entry name" value="Thioredoxin-like"/>
    <property type="match status" value="1"/>
</dbReference>
<gene>
    <name evidence="1" type="ORF">HMPREF9726_01547</name>
</gene>
<organism evidence="1">
    <name type="scientific">Treponema denticola H-22</name>
    <dbReference type="NCBI Taxonomy" id="999432"/>
    <lineage>
        <taxon>Bacteria</taxon>
        <taxon>Pseudomonadati</taxon>
        <taxon>Spirochaetota</taxon>
        <taxon>Spirochaetia</taxon>
        <taxon>Spirochaetales</taxon>
        <taxon>Treponemataceae</taxon>
        <taxon>Treponema</taxon>
    </lineage>
</organism>
<dbReference type="PATRIC" id="fig|999432.5.peg.1603"/>
<dbReference type="Gene3D" id="3.40.30.10">
    <property type="entry name" value="Glutaredoxin"/>
    <property type="match status" value="1"/>
</dbReference>
<proteinExistence type="predicted"/>
<dbReference type="RefSeq" id="WP_002684673.1">
    <property type="nucleotide sequence ID" value="NZ_CM001795.1"/>
</dbReference>
<dbReference type="EMBL" id="AGDV01000012">
    <property type="protein sequence ID" value="EMB33186.1"/>
    <property type="molecule type" value="Genomic_DNA"/>
</dbReference>
<evidence type="ECO:0008006" key="2">
    <source>
        <dbReference type="Google" id="ProtNLM"/>
    </source>
</evidence>
<reference evidence="1" key="1">
    <citation type="submission" date="2012-01" db="EMBL/GenBank/DDBJ databases">
        <title>The Genome Sequence of Treponema denticola H-22.</title>
        <authorList>
            <consortium name="The Broad Institute Genome Sequencing Platform"/>
            <person name="Earl A."/>
            <person name="Ward D."/>
            <person name="Feldgarden M."/>
            <person name="Gevers D."/>
            <person name="Blanton J.M."/>
            <person name="Fenno C.J."/>
            <person name="Baranova O.V."/>
            <person name="Mathney J."/>
            <person name="Dewhirst F.E."/>
            <person name="Izard J."/>
            <person name="Young S.K."/>
            <person name="Zeng Q."/>
            <person name="Gargeya S."/>
            <person name="Fitzgerald M."/>
            <person name="Haas B."/>
            <person name="Abouelleil A."/>
            <person name="Alvarado L."/>
            <person name="Arachchi H.M."/>
            <person name="Berlin A."/>
            <person name="Chapman S.B."/>
            <person name="Gearin G."/>
            <person name="Goldberg J."/>
            <person name="Griggs A."/>
            <person name="Gujja S."/>
            <person name="Hansen M."/>
            <person name="Heiman D."/>
            <person name="Howarth C."/>
            <person name="Larimer J."/>
            <person name="Lui A."/>
            <person name="MacDonald P.J.P."/>
            <person name="McCowen C."/>
            <person name="Montmayeur A."/>
            <person name="Murphy C."/>
            <person name="Neiman D."/>
            <person name="Pearson M."/>
            <person name="Priest M."/>
            <person name="Roberts A."/>
            <person name="Saif S."/>
            <person name="Shea T."/>
            <person name="Sisk P."/>
            <person name="Stolte C."/>
            <person name="Sykes S."/>
            <person name="Wortman J."/>
            <person name="Nusbaum C."/>
            <person name="Birren B."/>
        </authorList>
    </citation>
    <scope>NUCLEOTIDE SEQUENCE [LARGE SCALE GENOMIC DNA]</scope>
    <source>
        <strain evidence="1">H-22</strain>
    </source>
</reference>
<dbReference type="AlphaFoldDB" id="A0A0E2E4J2"/>
<comment type="caution">
    <text evidence="1">The sequence shown here is derived from an EMBL/GenBank/DDBJ whole genome shotgun (WGS) entry which is preliminary data.</text>
</comment>
<evidence type="ECO:0000313" key="1">
    <source>
        <dbReference type="EMBL" id="EMB33186.1"/>
    </source>
</evidence>
<dbReference type="Proteomes" id="UP000011705">
    <property type="component" value="Chromosome"/>
</dbReference>
<dbReference type="InterPro" id="IPR036249">
    <property type="entry name" value="Thioredoxin-like_sf"/>
</dbReference>
<dbReference type="PROSITE" id="PS51257">
    <property type="entry name" value="PROKAR_LIPOPROTEIN"/>
    <property type="match status" value="1"/>
</dbReference>